<dbReference type="Pfam" id="PF02493">
    <property type="entry name" value="MORN"/>
    <property type="match status" value="9"/>
</dbReference>
<dbReference type="Gene3D" id="1.10.150.50">
    <property type="entry name" value="Transcription Factor, Ets-1"/>
    <property type="match status" value="1"/>
</dbReference>
<name>A0A0G4J7U9_PLABS</name>
<dbReference type="PANTHER" id="PTHR43215">
    <property type="entry name" value="RADIAL SPOKE HEAD 1 HOMOLOG"/>
    <property type="match status" value="1"/>
</dbReference>
<accession>A0A0G4J7U9</accession>
<geneLocation type="mitochondrion" evidence="4"/>
<evidence type="ECO:0000313" key="3">
    <source>
        <dbReference type="EMBL" id="CEP03464.1"/>
    </source>
</evidence>
<evidence type="ECO:0000313" key="4">
    <source>
        <dbReference type="EMBL" id="SPQ95695.1"/>
    </source>
</evidence>
<dbReference type="Proteomes" id="UP000290189">
    <property type="component" value="Unassembled WGS sequence"/>
</dbReference>
<sequence>MSDVVNGERRPVRANAWRPNGDVPDDVGADMTKRAKDEAGALAEHCMTIKPRPFSYFNCVKCMDDDITAALINKRALPPRPFVTRTQLKARGSLIRLREFDVANRLPTPADSAEPVNGVHVWPDGDYYSGWWRLGERDGKGTLSTEAGESYEGYWKDGLFDGQGRFVWVSGDEYKGGFKEGLRHGKGRLLQKTKSYVGEWKMGERHGFGVQVFDDQSSYEGEWRNDVPGGGTGTFFYADGSEYVGQWKGGKRDGKGRMTYEKSGAEYDGEWRNGRRHGQGTYRMKTGNRYEGSWAHGKQDGQGTFIFADQTVLIENGKKFRFNKGDRHVGEYRAGQRCGPGTYYHSDGRIYDAVWKTNCVARHVKYRAEYGGRRRLLIPDRCRGRAHRWSIASVAQYIKSFAWNGEVYAKGVHEHAINGERLLQLTAVELRDLLNVRCRDTRRRILTDLNQLAMEDDNETYKNAAIRLIGEMSPDDKEFADAKSLLLQHMGIARQIDKVEVLKVFKVFAKHLDTAFEAYGERLAASPDRGPIEKQARIGFYTTTPDHLDHACLEGIYPLLHEKNPSTYEKDRWFGDPKKGVYVSRLCTQAILHVHPDFSSDALEEVQSKPLPVAHVDDEDGLPPVVVQEDRRTLRILEVVMVECYPGRTHRFVDYWQIAQPVDGVDSHTSKDGLEWFLIFPELGQLRPLYKFQVLVWPNKREQT</sequence>
<dbReference type="AlphaFoldDB" id="A0A0G4J7U9"/>
<dbReference type="Proteomes" id="UP000039324">
    <property type="component" value="Unassembled WGS sequence"/>
</dbReference>
<evidence type="ECO:0000313" key="5">
    <source>
        <dbReference type="Proteomes" id="UP000039324"/>
    </source>
</evidence>
<dbReference type="OrthoDB" id="270720at2759"/>
<dbReference type="PROSITE" id="PS50105">
    <property type="entry name" value="SAM_DOMAIN"/>
    <property type="match status" value="1"/>
</dbReference>
<feature type="domain" description="SAM" evidence="2">
    <location>
        <begin position="389"/>
        <end position="455"/>
    </location>
</feature>
<dbReference type="InterPro" id="IPR013761">
    <property type="entry name" value="SAM/pointed_sf"/>
</dbReference>
<dbReference type="SUPFAM" id="SSF47769">
    <property type="entry name" value="SAM/Pointed domain"/>
    <property type="match status" value="1"/>
</dbReference>
<dbReference type="EMBL" id="CDSF01000144">
    <property type="protein sequence ID" value="CEP03464.1"/>
    <property type="molecule type" value="Genomic_DNA"/>
</dbReference>
<dbReference type="Gene3D" id="2.20.110.10">
    <property type="entry name" value="Histone H3 K4-specific methyltransferase SET7/9 N-terminal domain"/>
    <property type="match status" value="4"/>
</dbReference>
<evidence type="ECO:0000256" key="1">
    <source>
        <dbReference type="ARBA" id="ARBA00022737"/>
    </source>
</evidence>
<reference evidence="4 6" key="2">
    <citation type="submission" date="2018-03" db="EMBL/GenBank/DDBJ databases">
        <authorList>
            <person name="Fogelqvist J."/>
        </authorList>
    </citation>
    <scope>NUCLEOTIDE SEQUENCE [LARGE SCALE GENOMIC DNA]</scope>
</reference>
<gene>
    <name evidence="3" type="ORF">PBRA_003224</name>
    <name evidence="4" type="ORF">PLBR_LOCUS2910</name>
</gene>
<reference evidence="3 5" key="1">
    <citation type="submission" date="2015-02" db="EMBL/GenBank/DDBJ databases">
        <authorList>
            <person name="Chooi Y.-H."/>
        </authorList>
    </citation>
    <scope>NUCLEOTIDE SEQUENCE [LARGE SCALE GENOMIC DNA]</scope>
    <source>
        <strain evidence="3">E3</strain>
    </source>
</reference>
<keyword evidence="4" id="KW-0496">Mitochondrion</keyword>
<evidence type="ECO:0000313" key="6">
    <source>
        <dbReference type="Proteomes" id="UP000290189"/>
    </source>
</evidence>
<keyword evidence="5" id="KW-1185">Reference proteome</keyword>
<evidence type="ECO:0000259" key="2">
    <source>
        <dbReference type="PROSITE" id="PS50105"/>
    </source>
</evidence>
<dbReference type="InterPro" id="IPR003409">
    <property type="entry name" value="MORN"/>
</dbReference>
<dbReference type="InterPro" id="IPR001660">
    <property type="entry name" value="SAM"/>
</dbReference>
<dbReference type="SMART" id="SM00698">
    <property type="entry name" value="MORN"/>
    <property type="match status" value="9"/>
</dbReference>
<proteinExistence type="predicted"/>
<protein>
    <recommendedName>
        <fullName evidence="2">SAM domain-containing protein</fullName>
    </recommendedName>
</protein>
<organism evidence="3 5">
    <name type="scientific">Plasmodiophora brassicae</name>
    <name type="common">Clubroot disease agent</name>
    <dbReference type="NCBI Taxonomy" id="37360"/>
    <lineage>
        <taxon>Eukaryota</taxon>
        <taxon>Sar</taxon>
        <taxon>Rhizaria</taxon>
        <taxon>Endomyxa</taxon>
        <taxon>Phytomyxea</taxon>
        <taxon>Plasmodiophorida</taxon>
        <taxon>Plasmodiophoridae</taxon>
        <taxon>Plasmodiophora</taxon>
    </lineage>
</organism>
<dbReference type="GO" id="GO:0005829">
    <property type="term" value="C:cytosol"/>
    <property type="evidence" value="ECO:0007669"/>
    <property type="project" value="TreeGrafter"/>
</dbReference>
<dbReference type="SUPFAM" id="SSF82185">
    <property type="entry name" value="Histone H3 K4-specific methyltransferase SET7/9 N-terminal domain"/>
    <property type="match status" value="3"/>
</dbReference>
<dbReference type="PANTHER" id="PTHR43215:SF14">
    <property type="entry name" value="RADIAL SPOKE HEAD 1 HOMOLOG"/>
    <property type="match status" value="1"/>
</dbReference>
<keyword evidence="1" id="KW-0677">Repeat</keyword>
<dbReference type="EMBL" id="OVEO01000004">
    <property type="protein sequence ID" value="SPQ95695.1"/>
    <property type="molecule type" value="Genomic_DNA"/>
</dbReference>
<dbReference type="STRING" id="37360.A0A0G4J7U9"/>